<feature type="chain" id="PRO_5006387222" description="EGF-like domain-containing protein" evidence="4">
    <location>
        <begin position="31"/>
        <end position="141"/>
    </location>
</feature>
<evidence type="ECO:0000313" key="6">
    <source>
        <dbReference type="Proteomes" id="UP000008792"/>
    </source>
</evidence>
<dbReference type="Gene3D" id="4.10.40.10">
    <property type="match status" value="1"/>
</dbReference>
<name>A0A0Q9WX05_DROVI</name>
<dbReference type="STRING" id="7244.A0A0Q9WX05"/>
<keyword evidence="3" id="KW-1015">Disulfide bond</keyword>
<organism evidence="5 6">
    <name type="scientific">Drosophila virilis</name>
    <name type="common">Fruit fly</name>
    <dbReference type="NCBI Taxonomy" id="7244"/>
    <lineage>
        <taxon>Eukaryota</taxon>
        <taxon>Metazoa</taxon>
        <taxon>Ecdysozoa</taxon>
        <taxon>Arthropoda</taxon>
        <taxon>Hexapoda</taxon>
        <taxon>Insecta</taxon>
        <taxon>Pterygota</taxon>
        <taxon>Neoptera</taxon>
        <taxon>Endopterygota</taxon>
        <taxon>Diptera</taxon>
        <taxon>Brachycera</taxon>
        <taxon>Muscomorpha</taxon>
        <taxon>Ephydroidea</taxon>
        <taxon>Drosophilidae</taxon>
        <taxon>Drosophila</taxon>
    </lineage>
</organism>
<gene>
    <name evidence="5" type="primary">Dvir\GJ25582</name>
    <name evidence="5" type="ORF">Dvir_GJ25582</name>
</gene>
<dbReference type="AlphaFoldDB" id="A0A0Q9WX05"/>
<keyword evidence="4" id="KW-0732">Signal</keyword>
<dbReference type="OrthoDB" id="6100049at2759"/>
<evidence type="ECO:0000256" key="1">
    <source>
        <dbReference type="ARBA" id="ARBA00004613"/>
    </source>
</evidence>
<evidence type="ECO:0000256" key="4">
    <source>
        <dbReference type="SAM" id="SignalP"/>
    </source>
</evidence>
<protein>
    <recommendedName>
        <fullName evidence="7">EGF-like domain-containing protein</fullName>
    </recommendedName>
</protein>
<proteinExistence type="predicted"/>
<dbReference type="InterPro" id="IPR004169">
    <property type="entry name" value="Spidertoxin"/>
</dbReference>
<evidence type="ECO:0000256" key="2">
    <source>
        <dbReference type="ARBA" id="ARBA00022525"/>
    </source>
</evidence>
<evidence type="ECO:0000313" key="5">
    <source>
        <dbReference type="EMBL" id="KRF85451.1"/>
    </source>
</evidence>
<evidence type="ECO:0008006" key="7">
    <source>
        <dbReference type="Google" id="ProtNLM"/>
    </source>
</evidence>
<dbReference type="GO" id="GO:0008200">
    <property type="term" value="F:ion channel inhibitor activity"/>
    <property type="evidence" value="ECO:0007669"/>
    <property type="project" value="InterPro"/>
</dbReference>
<reference evidence="5 6" key="1">
    <citation type="journal article" date="2007" name="Nature">
        <title>Evolution of genes and genomes on the Drosophila phylogeny.</title>
        <authorList>
            <consortium name="Drosophila 12 Genomes Consortium"/>
            <person name="Clark A.G."/>
            <person name="Eisen M.B."/>
            <person name="Smith D.R."/>
            <person name="Bergman C.M."/>
            <person name="Oliver B."/>
            <person name="Markow T.A."/>
            <person name="Kaufman T.C."/>
            <person name="Kellis M."/>
            <person name="Gelbart W."/>
            <person name="Iyer V.N."/>
            <person name="Pollard D.A."/>
            <person name="Sackton T.B."/>
            <person name="Larracuente A.M."/>
            <person name="Singh N.D."/>
            <person name="Abad J.P."/>
            <person name="Abt D.N."/>
            <person name="Adryan B."/>
            <person name="Aguade M."/>
            <person name="Akashi H."/>
            <person name="Anderson W.W."/>
            <person name="Aquadro C.F."/>
            <person name="Ardell D.H."/>
            <person name="Arguello R."/>
            <person name="Artieri C.G."/>
            <person name="Barbash D.A."/>
            <person name="Barker D."/>
            <person name="Barsanti P."/>
            <person name="Batterham P."/>
            <person name="Batzoglou S."/>
            <person name="Begun D."/>
            <person name="Bhutkar A."/>
            <person name="Blanco E."/>
            <person name="Bosak S.A."/>
            <person name="Bradley R.K."/>
            <person name="Brand A.D."/>
            <person name="Brent M.R."/>
            <person name="Brooks A.N."/>
            <person name="Brown R.H."/>
            <person name="Butlin R.K."/>
            <person name="Caggese C."/>
            <person name="Calvi B.R."/>
            <person name="Bernardo de Carvalho A."/>
            <person name="Caspi A."/>
            <person name="Castrezana S."/>
            <person name="Celniker S.E."/>
            <person name="Chang J.L."/>
            <person name="Chapple C."/>
            <person name="Chatterji S."/>
            <person name="Chinwalla A."/>
            <person name="Civetta A."/>
            <person name="Clifton S.W."/>
            <person name="Comeron J.M."/>
            <person name="Costello J.C."/>
            <person name="Coyne J.A."/>
            <person name="Daub J."/>
            <person name="David R.G."/>
            <person name="Delcher A.L."/>
            <person name="Delehaunty K."/>
            <person name="Do C.B."/>
            <person name="Ebling H."/>
            <person name="Edwards K."/>
            <person name="Eickbush T."/>
            <person name="Evans J.D."/>
            <person name="Filipski A."/>
            <person name="Findeiss S."/>
            <person name="Freyhult E."/>
            <person name="Fulton L."/>
            <person name="Fulton R."/>
            <person name="Garcia A.C."/>
            <person name="Gardiner A."/>
            <person name="Garfield D.A."/>
            <person name="Garvin B.E."/>
            <person name="Gibson G."/>
            <person name="Gilbert D."/>
            <person name="Gnerre S."/>
            <person name="Godfrey J."/>
            <person name="Good R."/>
            <person name="Gotea V."/>
            <person name="Gravely B."/>
            <person name="Greenberg A.J."/>
            <person name="Griffiths-Jones S."/>
            <person name="Gross S."/>
            <person name="Guigo R."/>
            <person name="Gustafson E.A."/>
            <person name="Haerty W."/>
            <person name="Hahn M.W."/>
            <person name="Halligan D.L."/>
            <person name="Halpern A.L."/>
            <person name="Halter G.M."/>
            <person name="Han M.V."/>
            <person name="Heger A."/>
            <person name="Hillier L."/>
            <person name="Hinrichs A.S."/>
            <person name="Holmes I."/>
            <person name="Hoskins R.A."/>
            <person name="Hubisz M.J."/>
            <person name="Hultmark D."/>
            <person name="Huntley M.A."/>
            <person name="Jaffe D.B."/>
            <person name="Jagadeeshan S."/>
            <person name="Jeck W.R."/>
            <person name="Johnson J."/>
            <person name="Jones C.D."/>
            <person name="Jordan W.C."/>
            <person name="Karpen G.H."/>
            <person name="Kataoka E."/>
            <person name="Keightley P.D."/>
            <person name="Kheradpour P."/>
            <person name="Kirkness E.F."/>
            <person name="Koerich L.B."/>
            <person name="Kristiansen K."/>
            <person name="Kudrna D."/>
            <person name="Kulathinal R.J."/>
            <person name="Kumar S."/>
            <person name="Kwok R."/>
            <person name="Lander E."/>
            <person name="Langley C.H."/>
            <person name="Lapoint R."/>
            <person name="Lazzaro B.P."/>
            <person name="Lee S.J."/>
            <person name="Levesque L."/>
            <person name="Li R."/>
            <person name="Lin C.F."/>
            <person name="Lin M.F."/>
            <person name="Lindblad-Toh K."/>
            <person name="Llopart A."/>
            <person name="Long M."/>
            <person name="Low L."/>
            <person name="Lozovsky E."/>
            <person name="Lu J."/>
            <person name="Luo M."/>
            <person name="Machado C.A."/>
            <person name="Makalowski W."/>
            <person name="Marzo M."/>
            <person name="Matsuda M."/>
            <person name="Matzkin L."/>
            <person name="McAllister B."/>
            <person name="McBride C.S."/>
            <person name="McKernan B."/>
            <person name="McKernan K."/>
            <person name="Mendez-Lago M."/>
            <person name="Minx P."/>
            <person name="Mollenhauer M.U."/>
            <person name="Montooth K."/>
            <person name="Mount S.M."/>
            <person name="Mu X."/>
            <person name="Myers E."/>
            <person name="Negre B."/>
            <person name="Newfeld S."/>
            <person name="Nielsen R."/>
            <person name="Noor M.A."/>
            <person name="O'Grady P."/>
            <person name="Pachter L."/>
            <person name="Papaceit M."/>
            <person name="Parisi M.J."/>
            <person name="Parisi M."/>
            <person name="Parts L."/>
            <person name="Pedersen J.S."/>
            <person name="Pesole G."/>
            <person name="Phillippy A.M."/>
            <person name="Ponting C.P."/>
            <person name="Pop M."/>
            <person name="Porcelli D."/>
            <person name="Powell J.R."/>
            <person name="Prohaska S."/>
            <person name="Pruitt K."/>
            <person name="Puig M."/>
            <person name="Quesneville H."/>
            <person name="Ram K.R."/>
            <person name="Rand D."/>
            <person name="Rasmussen M.D."/>
            <person name="Reed L.K."/>
            <person name="Reenan R."/>
            <person name="Reily A."/>
            <person name="Remington K.A."/>
            <person name="Rieger T.T."/>
            <person name="Ritchie M.G."/>
            <person name="Robin C."/>
            <person name="Rogers Y.H."/>
            <person name="Rohde C."/>
            <person name="Rozas J."/>
            <person name="Rubenfield M.J."/>
            <person name="Ruiz A."/>
            <person name="Russo S."/>
            <person name="Salzberg S.L."/>
            <person name="Sanchez-Gracia A."/>
            <person name="Saranga D.J."/>
            <person name="Sato H."/>
            <person name="Schaeffer S.W."/>
            <person name="Schatz M.C."/>
            <person name="Schlenke T."/>
            <person name="Schwartz R."/>
            <person name="Segarra C."/>
            <person name="Singh R.S."/>
            <person name="Sirot L."/>
            <person name="Sirota M."/>
            <person name="Sisneros N.B."/>
            <person name="Smith C.D."/>
            <person name="Smith T.F."/>
            <person name="Spieth J."/>
            <person name="Stage D.E."/>
            <person name="Stark A."/>
            <person name="Stephan W."/>
            <person name="Strausberg R.L."/>
            <person name="Strempel S."/>
            <person name="Sturgill D."/>
            <person name="Sutton G."/>
            <person name="Sutton G.G."/>
            <person name="Tao W."/>
            <person name="Teichmann S."/>
            <person name="Tobari Y.N."/>
            <person name="Tomimura Y."/>
            <person name="Tsolas J.M."/>
            <person name="Valente V.L."/>
            <person name="Venter E."/>
            <person name="Venter J.C."/>
            <person name="Vicario S."/>
            <person name="Vieira F.G."/>
            <person name="Vilella A.J."/>
            <person name="Villasante A."/>
            <person name="Walenz B."/>
            <person name="Wang J."/>
            <person name="Wasserman M."/>
            <person name="Watts T."/>
            <person name="Wilson D."/>
            <person name="Wilson R.K."/>
            <person name="Wing R.A."/>
            <person name="Wolfner M.F."/>
            <person name="Wong A."/>
            <person name="Wong G.K."/>
            <person name="Wu C.I."/>
            <person name="Wu G."/>
            <person name="Yamamoto D."/>
            <person name="Yang H.P."/>
            <person name="Yang S.P."/>
            <person name="Yorke J.A."/>
            <person name="Yoshida K."/>
            <person name="Zdobnov E."/>
            <person name="Zhang P."/>
            <person name="Zhang Y."/>
            <person name="Zimin A.V."/>
            <person name="Baldwin J."/>
            <person name="Abdouelleil A."/>
            <person name="Abdulkadir J."/>
            <person name="Abebe A."/>
            <person name="Abera B."/>
            <person name="Abreu J."/>
            <person name="Acer S.C."/>
            <person name="Aftuck L."/>
            <person name="Alexander A."/>
            <person name="An P."/>
            <person name="Anderson E."/>
            <person name="Anderson S."/>
            <person name="Arachi H."/>
            <person name="Azer M."/>
            <person name="Bachantsang P."/>
            <person name="Barry A."/>
            <person name="Bayul T."/>
            <person name="Berlin A."/>
            <person name="Bessette D."/>
            <person name="Bloom T."/>
            <person name="Blye J."/>
            <person name="Boguslavskiy L."/>
            <person name="Bonnet C."/>
            <person name="Boukhgalter B."/>
            <person name="Bourzgui I."/>
            <person name="Brown A."/>
            <person name="Cahill P."/>
            <person name="Channer S."/>
            <person name="Cheshatsang Y."/>
            <person name="Chuda L."/>
            <person name="Citroen M."/>
            <person name="Collymore A."/>
            <person name="Cooke P."/>
            <person name="Costello M."/>
            <person name="D'Aco K."/>
            <person name="Daza R."/>
            <person name="De Haan G."/>
            <person name="DeGray S."/>
            <person name="DeMaso C."/>
            <person name="Dhargay N."/>
            <person name="Dooley K."/>
            <person name="Dooley E."/>
            <person name="Doricent M."/>
            <person name="Dorje P."/>
            <person name="Dorjee K."/>
            <person name="Dupes A."/>
            <person name="Elong R."/>
            <person name="Falk J."/>
            <person name="Farina A."/>
            <person name="Faro S."/>
            <person name="Ferguson D."/>
            <person name="Fisher S."/>
            <person name="Foley C.D."/>
            <person name="Franke A."/>
            <person name="Friedrich D."/>
            <person name="Gadbois L."/>
            <person name="Gearin G."/>
            <person name="Gearin C.R."/>
            <person name="Giannoukos G."/>
            <person name="Goode T."/>
            <person name="Graham J."/>
            <person name="Grandbois E."/>
            <person name="Grewal S."/>
            <person name="Gyaltsen K."/>
            <person name="Hafez N."/>
            <person name="Hagos B."/>
            <person name="Hall J."/>
            <person name="Henson C."/>
            <person name="Hollinger A."/>
            <person name="Honan T."/>
            <person name="Huard M.D."/>
            <person name="Hughes L."/>
            <person name="Hurhula B."/>
            <person name="Husby M.E."/>
            <person name="Kamat A."/>
            <person name="Kanga B."/>
            <person name="Kashin S."/>
            <person name="Khazanovich D."/>
            <person name="Kisner P."/>
            <person name="Lance K."/>
            <person name="Lara M."/>
            <person name="Lee W."/>
            <person name="Lennon N."/>
            <person name="Letendre F."/>
            <person name="LeVine R."/>
            <person name="Lipovsky A."/>
            <person name="Liu X."/>
            <person name="Liu J."/>
            <person name="Liu S."/>
            <person name="Lokyitsang T."/>
            <person name="Lokyitsang Y."/>
            <person name="Lubonja R."/>
            <person name="Lui A."/>
            <person name="MacDonald P."/>
            <person name="Magnisalis V."/>
            <person name="Maru K."/>
            <person name="Matthews C."/>
            <person name="McCusker W."/>
            <person name="McDonough S."/>
            <person name="Mehta T."/>
            <person name="Meldrim J."/>
            <person name="Meneus L."/>
            <person name="Mihai O."/>
            <person name="Mihalev A."/>
            <person name="Mihova T."/>
            <person name="Mittelman R."/>
            <person name="Mlenga V."/>
            <person name="Montmayeur A."/>
            <person name="Mulrain L."/>
            <person name="Navidi A."/>
            <person name="Naylor J."/>
            <person name="Negash T."/>
            <person name="Nguyen T."/>
            <person name="Nguyen N."/>
            <person name="Nicol R."/>
            <person name="Norbu C."/>
            <person name="Norbu N."/>
            <person name="Novod N."/>
            <person name="O'Neill B."/>
            <person name="Osman S."/>
            <person name="Markiewicz E."/>
            <person name="Oyono O.L."/>
            <person name="Patti C."/>
            <person name="Phunkhang P."/>
            <person name="Pierre F."/>
            <person name="Priest M."/>
            <person name="Raghuraman S."/>
            <person name="Rege F."/>
            <person name="Reyes R."/>
            <person name="Rise C."/>
            <person name="Rogov P."/>
            <person name="Ross K."/>
            <person name="Ryan E."/>
            <person name="Settipalli S."/>
            <person name="Shea T."/>
            <person name="Sherpa N."/>
            <person name="Shi L."/>
            <person name="Shih D."/>
            <person name="Sparrow T."/>
            <person name="Spaulding J."/>
            <person name="Stalker J."/>
            <person name="Stange-Thomann N."/>
            <person name="Stavropoulos S."/>
            <person name="Stone C."/>
            <person name="Strader C."/>
            <person name="Tesfaye S."/>
            <person name="Thomson T."/>
            <person name="Thoulutsang Y."/>
            <person name="Thoulutsang D."/>
            <person name="Topham K."/>
            <person name="Topping I."/>
            <person name="Tsamla T."/>
            <person name="Vassiliev H."/>
            <person name="Vo A."/>
            <person name="Wangchuk T."/>
            <person name="Wangdi T."/>
            <person name="Weiand M."/>
            <person name="Wilkinson J."/>
            <person name="Wilson A."/>
            <person name="Yadav S."/>
            <person name="Young G."/>
            <person name="Yu Q."/>
            <person name="Zembek L."/>
            <person name="Zhong D."/>
            <person name="Zimmer A."/>
            <person name="Zwirko Z."/>
            <person name="Jaffe D.B."/>
            <person name="Alvarez P."/>
            <person name="Brockman W."/>
            <person name="Butler J."/>
            <person name="Chin C."/>
            <person name="Gnerre S."/>
            <person name="Grabherr M."/>
            <person name="Kleber M."/>
            <person name="Mauceli E."/>
            <person name="MacCallum I."/>
        </authorList>
    </citation>
    <scope>NUCLEOTIDE SEQUENCE [LARGE SCALE GENOMIC DNA]</scope>
    <source>
        <strain evidence="6">Tucson 15010-1051.87</strain>
    </source>
</reference>
<keyword evidence="2" id="KW-0964">Secreted</keyword>
<keyword evidence="6" id="KW-1185">Reference proteome</keyword>
<dbReference type="EMBL" id="CH940665">
    <property type="protein sequence ID" value="KRF85451.1"/>
    <property type="molecule type" value="Genomic_DNA"/>
</dbReference>
<accession>A0A0Q9WX05</accession>
<evidence type="ECO:0000256" key="3">
    <source>
        <dbReference type="ARBA" id="ARBA00023157"/>
    </source>
</evidence>
<dbReference type="Proteomes" id="UP000008792">
    <property type="component" value="Unassembled WGS sequence"/>
</dbReference>
<dbReference type="CDD" id="cd12960">
    <property type="entry name" value="Spider_toxin"/>
    <property type="match status" value="1"/>
</dbReference>
<sequence length="141" mass="16018">MDVALKRLRLTSKGVVTLAISLIALQQVAGGEVPRGSRKNNCELPYPKHKEFAISRNTFLENDIRLMYPSSYEKRYNPTYSGPSISRPSSLNRNVYRKGCIRRNGACDNRPSDCCFSSSCRCNLWGSNCRCQRMGLFQKWG</sequence>
<feature type="signal peptide" evidence="4">
    <location>
        <begin position="1"/>
        <end position="30"/>
    </location>
</feature>
<dbReference type="GO" id="GO:0005576">
    <property type="term" value="C:extracellular region"/>
    <property type="evidence" value="ECO:0007669"/>
    <property type="project" value="UniProtKB-SubCell"/>
</dbReference>
<dbReference type="InParanoid" id="A0A0Q9WX05"/>
<comment type="subcellular location">
    <subcellularLocation>
        <location evidence="1">Secreted</location>
    </subcellularLocation>
</comment>